<sequence length="205" mass="22623">MRAPDDDAPLIVVKVGGSLLTWPELPERLARWLDEERPARLVLIAGGGPAADFVRTLDAMHRLGDEAAHRLALHAMDFTAETLAGLLPGSRVVRRLVELPSVWHAGWRPILAPRLYLEEVDERRADRLAFSWEVTSDAIAARVAIDLRATRLVLLKSTATGAVTRSEAARAGLVDPYFPDASEALDRVEIVDLRAPQSSRRVLMK</sequence>
<dbReference type="InterPro" id="IPR001048">
    <property type="entry name" value="Asp/Glu/Uridylate_kinase"/>
</dbReference>
<protein>
    <recommendedName>
        <fullName evidence="1">Aspartate/glutamate/uridylate kinase domain-containing protein</fullName>
    </recommendedName>
</protein>
<evidence type="ECO:0000313" key="2">
    <source>
        <dbReference type="EMBL" id="APW58752.1"/>
    </source>
</evidence>
<gene>
    <name evidence="2" type="ORF">BSF38_00156</name>
</gene>
<reference evidence="3" key="1">
    <citation type="submission" date="2016-12" db="EMBL/GenBank/DDBJ databases">
        <title>Comparative genomics of four Isosphaeraceae planctomycetes: a common pool of plasmids and glycoside hydrolase genes.</title>
        <authorList>
            <person name="Ivanova A."/>
        </authorList>
    </citation>
    <scope>NUCLEOTIDE SEQUENCE [LARGE SCALE GENOMIC DNA]</scope>
    <source>
        <strain evidence="3">PX4</strain>
    </source>
</reference>
<dbReference type="STRING" id="1387353.BSF38_00156"/>
<dbReference type="AlphaFoldDB" id="A0A1U7CIJ2"/>
<dbReference type="Pfam" id="PF00696">
    <property type="entry name" value="AA_kinase"/>
    <property type="match status" value="1"/>
</dbReference>
<name>A0A1U7CIJ2_9BACT</name>
<dbReference type="InterPro" id="IPR036393">
    <property type="entry name" value="AceGlu_kinase-like_sf"/>
</dbReference>
<dbReference type="KEGG" id="pbor:BSF38_00156"/>
<dbReference type="OrthoDB" id="8526978at2"/>
<proteinExistence type="predicted"/>
<evidence type="ECO:0000259" key="1">
    <source>
        <dbReference type="Pfam" id="PF00696"/>
    </source>
</evidence>
<feature type="domain" description="Aspartate/glutamate/uridylate kinase" evidence="1">
    <location>
        <begin position="10"/>
        <end position="157"/>
    </location>
</feature>
<dbReference type="SUPFAM" id="SSF53633">
    <property type="entry name" value="Carbamate kinase-like"/>
    <property type="match status" value="1"/>
</dbReference>
<dbReference type="Proteomes" id="UP000186309">
    <property type="component" value="Chromosome"/>
</dbReference>
<dbReference type="Gene3D" id="3.40.1160.10">
    <property type="entry name" value="Acetylglutamate kinase-like"/>
    <property type="match status" value="1"/>
</dbReference>
<evidence type="ECO:0000313" key="3">
    <source>
        <dbReference type="Proteomes" id="UP000186309"/>
    </source>
</evidence>
<keyword evidence="3" id="KW-1185">Reference proteome</keyword>
<accession>A0A1U7CIJ2</accession>
<dbReference type="RefSeq" id="WP_076343025.1">
    <property type="nucleotide sequence ID" value="NZ_CP019082.1"/>
</dbReference>
<organism evidence="2 3">
    <name type="scientific">Paludisphaera borealis</name>
    <dbReference type="NCBI Taxonomy" id="1387353"/>
    <lineage>
        <taxon>Bacteria</taxon>
        <taxon>Pseudomonadati</taxon>
        <taxon>Planctomycetota</taxon>
        <taxon>Planctomycetia</taxon>
        <taxon>Isosphaerales</taxon>
        <taxon>Isosphaeraceae</taxon>
        <taxon>Paludisphaera</taxon>
    </lineage>
</organism>
<dbReference type="EMBL" id="CP019082">
    <property type="protein sequence ID" value="APW58752.1"/>
    <property type="molecule type" value="Genomic_DNA"/>
</dbReference>